<dbReference type="Proteomes" id="UP000024635">
    <property type="component" value="Unassembled WGS sequence"/>
</dbReference>
<evidence type="ECO:0000313" key="2">
    <source>
        <dbReference type="Proteomes" id="UP000024635"/>
    </source>
</evidence>
<sequence>MVKECKEVNKFYLHDKAACAYARLGPRLYRWILMAVRRLTTVCRTDRFFFAYGCVRPTSINCPQHKVLS</sequence>
<dbReference type="AlphaFoldDB" id="A0A016VPW3"/>
<comment type="caution">
    <text evidence="1">The sequence shown here is derived from an EMBL/GenBank/DDBJ whole genome shotgun (WGS) entry which is preliminary data.</text>
</comment>
<name>A0A016VPW3_9BILA</name>
<proteinExistence type="predicted"/>
<gene>
    <name evidence="1" type="primary">Acey_s0006.g3060</name>
    <name evidence="1" type="ORF">Y032_0006g3060</name>
</gene>
<accession>A0A016VPW3</accession>
<keyword evidence="2" id="KW-1185">Reference proteome</keyword>
<dbReference type="EMBL" id="JARK01001342">
    <property type="protein sequence ID" value="EYC29599.1"/>
    <property type="molecule type" value="Genomic_DNA"/>
</dbReference>
<organism evidence="1 2">
    <name type="scientific">Ancylostoma ceylanicum</name>
    <dbReference type="NCBI Taxonomy" id="53326"/>
    <lineage>
        <taxon>Eukaryota</taxon>
        <taxon>Metazoa</taxon>
        <taxon>Ecdysozoa</taxon>
        <taxon>Nematoda</taxon>
        <taxon>Chromadorea</taxon>
        <taxon>Rhabditida</taxon>
        <taxon>Rhabditina</taxon>
        <taxon>Rhabditomorpha</taxon>
        <taxon>Strongyloidea</taxon>
        <taxon>Ancylostomatidae</taxon>
        <taxon>Ancylostomatinae</taxon>
        <taxon>Ancylostoma</taxon>
    </lineage>
</organism>
<evidence type="ECO:0000313" key="1">
    <source>
        <dbReference type="EMBL" id="EYC29599.1"/>
    </source>
</evidence>
<protein>
    <submittedName>
        <fullName evidence="1">Uncharacterized protein</fullName>
    </submittedName>
</protein>
<reference evidence="2" key="1">
    <citation type="journal article" date="2015" name="Nat. Genet.">
        <title>The genome and transcriptome of the zoonotic hookworm Ancylostoma ceylanicum identify infection-specific gene families.</title>
        <authorList>
            <person name="Schwarz E.M."/>
            <person name="Hu Y."/>
            <person name="Antoshechkin I."/>
            <person name="Miller M.M."/>
            <person name="Sternberg P.W."/>
            <person name="Aroian R.V."/>
        </authorList>
    </citation>
    <scope>NUCLEOTIDE SEQUENCE</scope>
    <source>
        <strain evidence="2">HY135</strain>
    </source>
</reference>